<gene>
    <name evidence="2" type="ORF">QQ008_07480</name>
</gene>
<accession>A0ABT8KKF6</accession>
<feature type="domain" description="GIY-YIG" evidence="1">
    <location>
        <begin position="23"/>
        <end position="211"/>
    </location>
</feature>
<dbReference type="Pfam" id="PF26468">
    <property type="entry name" value="GIY_YIG_3"/>
    <property type="match status" value="1"/>
</dbReference>
<name>A0ABT8KKF6_9BACT</name>
<evidence type="ECO:0000313" key="3">
    <source>
        <dbReference type="Proteomes" id="UP001172082"/>
    </source>
</evidence>
<evidence type="ECO:0000313" key="2">
    <source>
        <dbReference type="EMBL" id="MDN5201196.1"/>
    </source>
</evidence>
<reference evidence="2" key="1">
    <citation type="submission" date="2023-06" db="EMBL/GenBank/DDBJ databases">
        <title>Genomic of Parafulvivirga corallium.</title>
        <authorList>
            <person name="Wang G."/>
        </authorList>
    </citation>
    <scope>NUCLEOTIDE SEQUENCE</scope>
    <source>
        <strain evidence="2">BMA10</strain>
    </source>
</reference>
<protein>
    <recommendedName>
        <fullName evidence="1">GIY-YIG domain-containing protein</fullName>
    </recommendedName>
</protein>
<sequence>MYVDELHELFNSSFRFAFPFEHQKGIIPKNGIYLIFENGEGYKKWDRIVRIGTHTGDNQLHSRLKQHFVKNNKNRSIFRKNIGRCFLNRDNHKYLQRWELDTTSRREKEMNQHLIDVEFERQLEKEISDYIQSNLSFVVLEINDKSERLFWEQRVTSTLSGQIHPLPSQTWLGNYSPKEKIREFGLWQVNQLGKQPLSKKELQELREVVWKSSDPN</sequence>
<proteinExistence type="predicted"/>
<comment type="caution">
    <text evidence="2">The sequence shown here is derived from an EMBL/GenBank/DDBJ whole genome shotgun (WGS) entry which is preliminary data.</text>
</comment>
<dbReference type="InterPro" id="IPR058782">
    <property type="entry name" value="GIY_YIG_3"/>
</dbReference>
<organism evidence="2 3">
    <name type="scientific">Splendidivirga corallicola</name>
    <dbReference type="NCBI Taxonomy" id="3051826"/>
    <lineage>
        <taxon>Bacteria</taxon>
        <taxon>Pseudomonadati</taxon>
        <taxon>Bacteroidota</taxon>
        <taxon>Cytophagia</taxon>
        <taxon>Cytophagales</taxon>
        <taxon>Splendidivirgaceae</taxon>
        <taxon>Splendidivirga</taxon>
    </lineage>
</organism>
<dbReference type="RefSeq" id="WP_346751222.1">
    <property type="nucleotide sequence ID" value="NZ_JAUJEA010000002.1"/>
</dbReference>
<evidence type="ECO:0000259" key="1">
    <source>
        <dbReference type="Pfam" id="PF26468"/>
    </source>
</evidence>
<keyword evidence="3" id="KW-1185">Reference proteome</keyword>
<dbReference type="Proteomes" id="UP001172082">
    <property type="component" value="Unassembled WGS sequence"/>
</dbReference>
<dbReference type="EMBL" id="JAUJEA010000002">
    <property type="protein sequence ID" value="MDN5201196.1"/>
    <property type="molecule type" value="Genomic_DNA"/>
</dbReference>